<reference evidence="1 2" key="1">
    <citation type="journal article" date="2021" name="Nat. Commun.">
        <title>Reductive evolution and unique predatory mode in the CPR bacterium Vampirococcus lugosii.</title>
        <authorList>
            <person name="Moreira D."/>
            <person name="Zivanovic Y."/>
            <person name="Lopez-Archilla A.I."/>
            <person name="Iniesto M."/>
            <person name="Lopez-Garcia P."/>
        </authorList>
    </citation>
    <scope>NUCLEOTIDE SEQUENCE [LARGE SCALE GENOMIC DNA]</scope>
    <source>
        <strain evidence="1">Chiprana</strain>
    </source>
</reference>
<organism evidence="1 2">
    <name type="scientific">Candidatus Vampirococcus lugosii</name>
    <dbReference type="NCBI Taxonomy" id="2789015"/>
    <lineage>
        <taxon>Bacteria</taxon>
        <taxon>Candidatus Absconditibacteriota</taxon>
        <taxon>Vampirococcus</taxon>
    </lineage>
</organism>
<dbReference type="EMBL" id="JAEDAM010000052">
    <property type="protein sequence ID" value="MBS8122194.1"/>
    <property type="molecule type" value="Genomic_DNA"/>
</dbReference>
<name>A0ABS5QPB9_9BACT</name>
<proteinExistence type="predicted"/>
<accession>A0ABS5QPB9</accession>
<evidence type="ECO:0000313" key="2">
    <source>
        <dbReference type="Proteomes" id="UP000680365"/>
    </source>
</evidence>
<sequence length="53" mass="6392">MDKPLLYNGYIIGDLTEIKNRIDKLFFTEVYKLSNDKFLYLFLDINLIFVNKK</sequence>
<evidence type="ECO:0000313" key="1">
    <source>
        <dbReference type="EMBL" id="MBS8122194.1"/>
    </source>
</evidence>
<protein>
    <submittedName>
        <fullName evidence="1">Uncharacterized protein</fullName>
    </submittedName>
</protein>
<comment type="caution">
    <text evidence="1">The sequence shown here is derived from an EMBL/GenBank/DDBJ whole genome shotgun (WGS) entry which is preliminary data.</text>
</comment>
<keyword evidence="2" id="KW-1185">Reference proteome</keyword>
<dbReference type="Proteomes" id="UP000680365">
    <property type="component" value="Unassembled WGS sequence"/>
</dbReference>
<gene>
    <name evidence="1" type="ORF">VAMP_165n10</name>
</gene>